<dbReference type="AlphaFoldDB" id="A0A6C0LU06"/>
<dbReference type="EMBL" id="MN740568">
    <property type="protein sequence ID" value="QHU34249.1"/>
    <property type="molecule type" value="Genomic_DNA"/>
</dbReference>
<protein>
    <submittedName>
        <fullName evidence="1">Uncharacterized protein</fullName>
    </submittedName>
</protein>
<reference evidence="1" key="1">
    <citation type="journal article" date="2020" name="Nature">
        <title>Giant virus diversity and host interactions through global metagenomics.</title>
        <authorList>
            <person name="Schulz F."/>
            <person name="Roux S."/>
            <person name="Paez-Espino D."/>
            <person name="Jungbluth S."/>
            <person name="Walsh D.A."/>
            <person name="Denef V.J."/>
            <person name="McMahon K.D."/>
            <person name="Konstantinidis K.T."/>
            <person name="Eloe-Fadrosh E.A."/>
            <person name="Kyrpides N.C."/>
            <person name="Woyke T."/>
        </authorList>
    </citation>
    <scope>NUCLEOTIDE SEQUENCE</scope>
    <source>
        <strain evidence="1">GVMAG-S-1016713-123</strain>
    </source>
</reference>
<accession>A0A6C0LU06</accession>
<organism evidence="1">
    <name type="scientific">viral metagenome</name>
    <dbReference type="NCBI Taxonomy" id="1070528"/>
    <lineage>
        <taxon>unclassified sequences</taxon>
        <taxon>metagenomes</taxon>
        <taxon>organismal metagenomes</taxon>
    </lineage>
</organism>
<evidence type="ECO:0000313" key="1">
    <source>
        <dbReference type="EMBL" id="QHU34249.1"/>
    </source>
</evidence>
<proteinExistence type="predicted"/>
<sequence>MIGIHITIIILNEFKVEISPSSKSDLQCSHIYRTRSCPLQRALGGFQHNLTKCKIWFVQLLEILFSHIGRFSETFSRKPFFILIFFDFQGKVTSSKTRKSENARYMV</sequence>
<name>A0A6C0LU06_9ZZZZ</name>